<dbReference type="Pfam" id="PF03704">
    <property type="entry name" value="BTAD"/>
    <property type="match status" value="1"/>
</dbReference>
<reference evidence="8 9" key="1">
    <citation type="submission" date="2021-03" db="EMBL/GenBank/DDBJ databases">
        <title>Sequencing the genomes of 1000 actinobacteria strains.</title>
        <authorList>
            <person name="Klenk H.-P."/>
        </authorList>
    </citation>
    <scope>NUCLEOTIDE SEQUENCE [LARGE SCALE GENOMIC DNA]</scope>
    <source>
        <strain evidence="8 9">DSM 46670</strain>
    </source>
</reference>
<dbReference type="InterPro" id="IPR041664">
    <property type="entry name" value="AAA_16"/>
</dbReference>
<feature type="domain" description="OmpR/PhoB-type" evidence="7">
    <location>
        <begin position="1"/>
        <end position="106"/>
    </location>
</feature>
<name>A0ABS4TVH8_9PSEU</name>
<dbReference type="Pfam" id="PF00486">
    <property type="entry name" value="Trans_reg_C"/>
    <property type="match status" value="1"/>
</dbReference>
<dbReference type="Gene3D" id="3.40.50.300">
    <property type="entry name" value="P-loop containing nucleotide triphosphate hydrolases"/>
    <property type="match status" value="1"/>
</dbReference>
<evidence type="ECO:0000259" key="7">
    <source>
        <dbReference type="PROSITE" id="PS51755"/>
    </source>
</evidence>
<evidence type="ECO:0000256" key="1">
    <source>
        <dbReference type="ARBA" id="ARBA00005820"/>
    </source>
</evidence>
<dbReference type="PANTHER" id="PTHR35807:SF1">
    <property type="entry name" value="TRANSCRIPTIONAL REGULATOR REDD"/>
    <property type="match status" value="1"/>
</dbReference>
<organism evidence="8 9">
    <name type="scientific">Kibdelosporangium banguiense</name>
    <dbReference type="NCBI Taxonomy" id="1365924"/>
    <lineage>
        <taxon>Bacteria</taxon>
        <taxon>Bacillati</taxon>
        <taxon>Actinomycetota</taxon>
        <taxon>Actinomycetes</taxon>
        <taxon>Pseudonocardiales</taxon>
        <taxon>Pseudonocardiaceae</taxon>
        <taxon>Kibdelosporangium</taxon>
    </lineage>
</organism>
<dbReference type="CDD" id="cd00383">
    <property type="entry name" value="trans_reg_C"/>
    <property type="match status" value="1"/>
</dbReference>
<dbReference type="InterPro" id="IPR016032">
    <property type="entry name" value="Sig_transdc_resp-reg_C-effctor"/>
</dbReference>
<dbReference type="SUPFAM" id="SSF52540">
    <property type="entry name" value="P-loop containing nucleoside triphosphate hydrolases"/>
    <property type="match status" value="1"/>
</dbReference>
<dbReference type="EMBL" id="JAGINW010000001">
    <property type="protein sequence ID" value="MBP2328416.1"/>
    <property type="molecule type" value="Genomic_DNA"/>
</dbReference>
<dbReference type="SMART" id="SM01043">
    <property type="entry name" value="BTAD"/>
    <property type="match status" value="1"/>
</dbReference>
<evidence type="ECO:0000256" key="6">
    <source>
        <dbReference type="PROSITE-ProRule" id="PRU01091"/>
    </source>
</evidence>
<feature type="DNA-binding region" description="OmpR/PhoB-type" evidence="6">
    <location>
        <begin position="1"/>
        <end position="106"/>
    </location>
</feature>
<dbReference type="Gene3D" id="1.10.10.10">
    <property type="entry name" value="Winged helix-like DNA-binding domain superfamily/Winged helix DNA-binding domain"/>
    <property type="match status" value="1"/>
</dbReference>
<dbReference type="InterPro" id="IPR011990">
    <property type="entry name" value="TPR-like_helical_dom_sf"/>
</dbReference>
<dbReference type="Gene3D" id="1.25.40.10">
    <property type="entry name" value="Tetratricopeptide repeat domain"/>
    <property type="match status" value="2"/>
</dbReference>
<sequence>MPGYQGGGHLRIEVLGRLRVLRGGTAVDLGTPQQRAVLAVLILHANRPLGREKFINAVWGLQAPEYAVNLLQKHVSRLRKSLAPPAGDPAGPDLVTWTDAGYVFTVRPGELDLDDFEREVDQAAAARAAGDLPKAAQALRTASELWRGPLCDGLTGPFLEAYRDRLAERRVGVLEEQIELELSIGDGADLVGQLRDLVAEHPLRERLRGLLMLALYRSQRQADALAAYHDTRQYLLEELGIEPAARLRQLYQRMLSADPALMPGTGEPVTAPPDPVSVAVPVRSIPAQLPHRVAHFVGREDQLAQLRRLRPGDSGSPALVVITGTAGVGKTTLAVHWAHQVRDQFPDGQLYVNLRGFDAAGTRVEPSDALMAFLNALGVPTIQIPPQVDARAALFRSVLSDRRVLVVLDNAGTAEQVRPLLPASDGCLTIVTSRNWLNGLVAVDGAERLNLDLFNTDEARQMLSRRLGDHRLSAEPDAVEEMLASCAGLPLALTIVAARAAFYSAFPLAVLAGQLPAHQAGLDAFRGDDQSTDLRAVISWSYRVLEPGPARLFRLMGGHPGPDITIAAAASLLGENLATAGAALTALATAHLVDERTPGRYSFHDLLRAFAIEEAEVVESDSDRQAALQRVLYHYLRTAQYADLLISPDREPLATVPPVEGAVVAGPADEVAALSWFAAELPVLLASVDLPHRTRLDAVTSRLVWGLGTFLDRRGHWHERRYDEGYTGYRELLEHSGRSGDQSGQAHVHFHLTWVLERQGKHREALAHAQQAATLFTESGSKGGLADCLNAIGWCYAQLGDTEHAIANCSQALVLHRQAGHRAGEAHTLDSLGYAHQRLGKHDKAVLYYGRAVELWSELGVPFYEADTLTRVGDAHHANGDLGLARDAWRRALLVFEGFGHPGADEIRSKLDDVKGGDS</sequence>
<evidence type="ECO:0000256" key="4">
    <source>
        <dbReference type="ARBA" id="ARBA00023163"/>
    </source>
</evidence>
<dbReference type="InterPro" id="IPR036388">
    <property type="entry name" value="WH-like_DNA-bd_sf"/>
</dbReference>
<dbReference type="Pfam" id="PF13424">
    <property type="entry name" value="TPR_12"/>
    <property type="match status" value="1"/>
</dbReference>
<keyword evidence="5" id="KW-0802">TPR repeat</keyword>
<proteinExistence type="inferred from homology"/>
<evidence type="ECO:0000256" key="2">
    <source>
        <dbReference type="ARBA" id="ARBA00023015"/>
    </source>
</evidence>
<keyword evidence="3 6" id="KW-0238">DNA-binding</keyword>
<dbReference type="RefSeq" id="WP_209645414.1">
    <property type="nucleotide sequence ID" value="NZ_JAGINW010000001.1"/>
</dbReference>
<dbReference type="InterPro" id="IPR019734">
    <property type="entry name" value="TPR_rpt"/>
</dbReference>
<dbReference type="PANTHER" id="PTHR35807">
    <property type="entry name" value="TRANSCRIPTIONAL REGULATOR REDD-RELATED"/>
    <property type="match status" value="1"/>
</dbReference>
<keyword evidence="4" id="KW-0804">Transcription</keyword>
<dbReference type="InterPro" id="IPR001867">
    <property type="entry name" value="OmpR/PhoB-type_DNA-bd"/>
</dbReference>
<dbReference type="InterPro" id="IPR027417">
    <property type="entry name" value="P-loop_NTPase"/>
</dbReference>
<dbReference type="InterPro" id="IPR051677">
    <property type="entry name" value="AfsR-DnrI-RedD_regulator"/>
</dbReference>
<dbReference type="SMART" id="SM00028">
    <property type="entry name" value="TPR"/>
    <property type="match status" value="5"/>
</dbReference>
<dbReference type="SUPFAM" id="SSF46894">
    <property type="entry name" value="C-terminal effector domain of the bipartite response regulators"/>
    <property type="match status" value="1"/>
</dbReference>
<dbReference type="GO" id="GO:0003677">
    <property type="term" value="F:DNA binding"/>
    <property type="evidence" value="ECO:0007669"/>
    <property type="project" value="UniProtKB-KW"/>
</dbReference>
<comment type="similarity">
    <text evidence="1">Belongs to the AfsR/DnrI/RedD regulatory family.</text>
</comment>
<dbReference type="CDD" id="cd15831">
    <property type="entry name" value="BTAD"/>
    <property type="match status" value="1"/>
</dbReference>
<dbReference type="InterPro" id="IPR005158">
    <property type="entry name" value="BTAD"/>
</dbReference>
<evidence type="ECO:0000313" key="9">
    <source>
        <dbReference type="Proteomes" id="UP001519332"/>
    </source>
</evidence>
<feature type="repeat" description="TPR" evidence="5">
    <location>
        <begin position="826"/>
        <end position="859"/>
    </location>
</feature>
<dbReference type="PROSITE" id="PS50005">
    <property type="entry name" value="TPR"/>
    <property type="match status" value="1"/>
</dbReference>
<accession>A0ABS4TVH8</accession>
<dbReference type="SUPFAM" id="SSF48452">
    <property type="entry name" value="TPR-like"/>
    <property type="match status" value="2"/>
</dbReference>
<dbReference type="SMART" id="SM00862">
    <property type="entry name" value="Trans_reg_C"/>
    <property type="match status" value="1"/>
</dbReference>
<comment type="caution">
    <text evidence="8">The sequence shown here is derived from an EMBL/GenBank/DDBJ whole genome shotgun (WGS) entry which is preliminary data.</text>
</comment>
<dbReference type="PRINTS" id="PR00364">
    <property type="entry name" value="DISEASERSIST"/>
</dbReference>
<evidence type="ECO:0000256" key="5">
    <source>
        <dbReference type="PROSITE-ProRule" id="PRU00339"/>
    </source>
</evidence>
<dbReference type="Pfam" id="PF13191">
    <property type="entry name" value="AAA_16"/>
    <property type="match status" value="1"/>
</dbReference>
<keyword evidence="2" id="KW-0805">Transcription regulation</keyword>
<evidence type="ECO:0000256" key="3">
    <source>
        <dbReference type="ARBA" id="ARBA00023125"/>
    </source>
</evidence>
<protein>
    <submittedName>
        <fullName evidence="8">DNA-binding SARP family transcriptional activator/tetratricopeptide (TPR) repeat protein</fullName>
    </submittedName>
</protein>
<dbReference type="Proteomes" id="UP001519332">
    <property type="component" value="Unassembled WGS sequence"/>
</dbReference>
<evidence type="ECO:0000313" key="8">
    <source>
        <dbReference type="EMBL" id="MBP2328416.1"/>
    </source>
</evidence>
<gene>
    <name evidence="8" type="ORF">JOF56_008801</name>
</gene>
<keyword evidence="9" id="KW-1185">Reference proteome</keyword>
<dbReference type="PROSITE" id="PS51755">
    <property type="entry name" value="OMPR_PHOB"/>
    <property type="match status" value="1"/>
</dbReference>